<evidence type="ECO:0000256" key="2">
    <source>
        <dbReference type="ARBA" id="ARBA00022475"/>
    </source>
</evidence>
<dbReference type="InterPro" id="IPR001173">
    <property type="entry name" value="Glyco_trans_2-like"/>
</dbReference>
<dbReference type="InterPro" id="IPR029044">
    <property type="entry name" value="Nucleotide-diphossugar_trans"/>
</dbReference>
<dbReference type="PANTHER" id="PTHR43646:SF2">
    <property type="entry name" value="GLYCOSYLTRANSFERASE 2-LIKE DOMAIN-CONTAINING PROTEIN"/>
    <property type="match status" value="1"/>
</dbReference>
<gene>
    <name evidence="7" type="ORF">AC482_03125</name>
</gene>
<dbReference type="Proteomes" id="UP000037210">
    <property type="component" value="Unassembled WGS sequence"/>
</dbReference>
<comment type="caution">
    <text evidence="7">The sequence shown here is derived from an EMBL/GenBank/DDBJ whole genome shotgun (WGS) entry which is preliminary data.</text>
</comment>
<protein>
    <recommendedName>
        <fullName evidence="6">Glycosyltransferase 2-like domain-containing protein</fullName>
    </recommendedName>
</protein>
<comment type="subcellular location">
    <subcellularLocation>
        <location evidence="1">Cell membrane</location>
    </subcellularLocation>
</comment>
<dbReference type="AlphaFoldDB" id="A0A0M0BQI4"/>
<keyword evidence="3" id="KW-0328">Glycosyltransferase</keyword>
<dbReference type="SUPFAM" id="SSF53448">
    <property type="entry name" value="Nucleotide-diphospho-sugar transferases"/>
    <property type="match status" value="1"/>
</dbReference>
<dbReference type="Gene3D" id="3.90.550.10">
    <property type="entry name" value="Spore Coat Polysaccharide Biosynthesis Protein SpsA, Chain A"/>
    <property type="match status" value="1"/>
</dbReference>
<evidence type="ECO:0000256" key="1">
    <source>
        <dbReference type="ARBA" id="ARBA00004236"/>
    </source>
</evidence>
<keyword evidence="2" id="KW-1003">Cell membrane</keyword>
<keyword evidence="4" id="KW-0808">Transferase</keyword>
<keyword evidence="5" id="KW-0472">Membrane</keyword>
<evidence type="ECO:0000259" key="6">
    <source>
        <dbReference type="Pfam" id="PF00535"/>
    </source>
</evidence>
<sequence length="251" mass="28387">MGQRNPNLVAGGGAMSGPLFSVIIPTLNEEESLGVCFKSLMEQTYRNFEVIIVDGGSKDSTVDMAERNGFDILEVEKTRPHDVSAAKNEGARHARGDALFFLDADTAMEPNCLEALAGEYREPEVAGVACRVLPLDGNGLEHMMYQVNNVLAKAANRVGVHELSYFSCHSYRKGPFEKAGGFREDLLACEDLDLSLRLRRLGRYIITPRTTLWTSPRRLREWTYRGYVLRYLRYLTQYYLTNRVSDLYEDL</sequence>
<dbReference type="CDD" id="cd00761">
    <property type="entry name" value="Glyco_tranf_GTA_type"/>
    <property type="match status" value="1"/>
</dbReference>
<dbReference type="GO" id="GO:0005886">
    <property type="term" value="C:plasma membrane"/>
    <property type="evidence" value="ECO:0007669"/>
    <property type="project" value="UniProtKB-SubCell"/>
</dbReference>
<evidence type="ECO:0000313" key="8">
    <source>
        <dbReference type="Proteomes" id="UP000037210"/>
    </source>
</evidence>
<dbReference type="Pfam" id="PF00535">
    <property type="entry name" value="Glycos_transf_2"/>
    <property type="match status" value="1"/>
</dbReference>
<dbReference type="GO" id="GO:0016757">
    <property type="term" value="F:glycosyltransferase activity"/>
    <property type="evidence" value="ECO:0007669"/>
    <property type="project" value="UniProtKB-KW"/>
</dbReference>
<feature type="domain" description="Glycosyltransferase 2-like" evidence="6">
    <location>
        <begin position="21"/>
        <end position="145"/>
    </location>
</feature>
<evidence type="ECO:0000256" key="5">
    <source>
        <dbReference type="ARBA" id="ARBA00023136"/>
    </source>
</evidence>
<evidence type="ECO:0000256" key="4">
    <source>
        <dbReference type="ARBA" id="ARBA00022679"/>
    </source>
</evidence>
<evidence type="ECO:0000313" key="7">
    <source>
        <dbReference type="EMBL" id="KON30714.1"/>
    </source>
</evidence>
<proteinExistence type="predicted"/>
<evidence type="ECO:0000256" key="3">
    <source>
        <dbReference type="ARBA" id="ARBA00022676"/>
    </source>
</evidence>
<accession>A0A0M0BQI4</accession>
<dbReference type="EMBL" id="LFWZ01000023">
    <property type="protein sequence ID" value="KON30714.1"/>
    <property type="molecule type" value="Genomic_DNA"/>
</dbReference>
<dbReference type="PANTHER" id="PTHR43646">
    <property type="entry name" value="GLYCOSYLTRANSFERASE"/>
    <property type="match status" value="1"/>
</dbReference>
<name>A0A0M0BQI4_9ARCH</name>
<organism evidence="7 8">
    <name type="scientific">miscellaneous Crenarchaeota group-15 archaeon DG-45</name>
    <dbReference type="NCBI Taxonomy" id="1685127"/>
    <lineage>
        <taxon>Archaea</taxon>
        <taxon>Candidatus Bathyarchaeota</taxon>
        <taxon>MCG-15</taxon>
    </lineage>
</organism>
<reference evidence="7 8" key="1">
    <citation type="submission" date="2015-06" db="EMBL/GenBank/DDBJ databases">
        <title>New insights into the roles of widespread benthic archaea in carbon and nitrogen cycling.</title>
        <authorList>
            <person name="Lazar C.S."/>
            <person name="Baker B.J."/>
            <person name="Seitz K.W."/>
            <person name="Hyde A.S."/>
            <person name="Dick G.J."/>
            <person name="Hinrichs K.-U."/>
            <person name="Teske A.P."/>
        </authorList>
    </citation>
    <scope>NUCLEOTIDE SEQUENCE [LARGE SCALE GENOMIC DNA]</scope>
    <source>
        <strain evidence="7">DG-45</strain>
    </source>
</reference>